<dbReference type="EMBL" id="JACVFC010000005">
    <property type="protein sequence ID" value="MBC9934331.1"/>
    <property type="molecule type" value="Genomic_DNA"/>
</dbReference>
<dbReference type="Proteomes" id="UP000659124">
    <property type="component" value="Unassembled WGS sequence"/>
</dbReference>
<evidence type="ECO:0008006" key="3">
    <source>
        <dbReference type="Google" id="ProtNLM"/>
    </source>
</evidence>
<protein>
    <recommendedName>
        <fullName evidence="3">DUF4394 domain-containing protein</fullName>
    </recommendedName>
</protein>
<sequence length="193" mass="20751">MKKLILGTVILTAMLTACSKKDKNNNDDNVPQPEKPVVVSDDTLAVFKDLEFDVTGSSQTLGIAFSSKDGKLYSRSNLPKDGQNIDVIFAGVDPGQLFFSSPTATASNGLTFDNARITEVMNTPSAAVYDPAKFDTLSHKSALKDLPVKEDNSFFTTTYKGVVLFKNAAGKVGVIKVTSIDAQRLKATIKVQP</sequence>
<evidence type="ECO:0000313" key="2">
    <source>
        <dbReference type="Proteomes" id="UP000659124"/>
    </source>
</evidence>
<dbReference type="RefSeq" id="WP_188091437.1">
    <property type="nucleotide sequence ID" value="NZ_JACVFC010000005.1"/>
</dbReference>
<keyword evidence="2" id="KW-1185">Reference proteome</keyword>
<evidence type="ECO:0000313" key="1">
    <source>
        <dbReference type="EMBL" id="MBC9934331.1"/>
    </source>
</evidence>
<accession>A0ABR7TXY5</accession>
<name>A0ABR7TXY5_9BACT</name>
<organism evidence="1 2">
    <name type="scientific">Chitinophaga qingshengii</name>
    <dbReference type="NCBI Taxonomy" id="1569794"/>
    <lineage>
        <taxon>Bacteria</taxon>
        <taxon>Pseudomonadati</taxon>
        <taxon>Bacteroidota</taxon>
        <taxon>Chitinophagia</taxon>
        <taxon>Chitinophagales</taxon>
        <taxon>Chitinophagaceae</taxon>
        <taxon>Chitinophaga</taxon>
    </lineage>
</organism>
<proteinExistence type="predicted"/>
<gene>
    <name evidence="1" type="ORF">ICL07_28345</name>
</gene>
<comment type="caution">
    <text evidence="1">The sequence shown here is derived from an EMBL/GenBank/DDBJ whole genome shotgun (WGS) entry which is preliminary data.</text>
</comment>
<dbReference type="PROSITE" id="PS51257">
    <property type="entry name" value="PROKAR_LIPOPROTEIN"/>
    <property type="match status" value="1"/>
</dbReference>
<reference evidence="1 2" key="1">
    <citation type="submission" date="2020-09" db="EMBL/GenBank/DDBJ databases">
        <title>Genome sequences of type strains of Chitinophaga qingshengii and Chitinophaga varians.</title>
        <authorList>
            <person name="Kittiwongwattana C."/>
        </authorList>
    </citation>
    <scope>NUCLEOTIDE SEQUENCE [LARGE SCALE GENOMIC DNA]</scope>
    <source>
        <strain evidence="1 2">JCM 30026</strain>
    </source>
</reference>